<proteinExistence type="predicted"/>
<comment type="caution">
    <text evidence="3">The sequence shown here is derived from an EMBL/GenBank/DDBJ whole genome shotgun (WGS) entry which is preliminary data.</text>
</comment>
<dbReference type="EMBL" id="SOAG01000045">
    <property type="protein sequence ID" value="TDS50960.1"/>
    <property type="molecule type" value="Genomic_DNA"/>
</dbReference>
<dbReference type="Gene3D" id="1.10.10.10">
    <property type="entry name" value="Winged helix-like DNA-binding domain superfamily/Winged helix DNA-binding domain"/>
    <property type="match status" value="1"/>
</dbReference>
<keyword evidence="1" id="KW-0802">TPR repeat</keyword>
<reference evidence="3 4" key="1">
    <citation type="submission" date="2019-03" db="EMBL/GenBank/DDBJ databases">
        <title>Genomic Encyclopedia of Archaeal and Bacterial Type Strains, Phase II (KMG-II): from individual species to whole genera.</title>
        <authorList>
            <person name="Goeker M."/>
        </authorList>
    </citation>
    <scope>NUCLEOTIDE SEQUENCE [LARGE SCALE GENOMIC DNA]</scope>
    <source>
        <strain evidence="3 4">DSM 28213</strain>
    </source>
</reference>
<dbReference type="AlphaFoldDB" id="A0A4R7EMB9"/>
<dbReference type="InterPro" id="IPR036388">
    <property type="entry name" value="WH-like_DNA-bd_sf"/>
</dbReference>
<evidence type="ECO:0000313" key="4">
    <source>
        <dbReference type="Proteomes" id="UP000295215"/>
    </source>
</evidence>
<dbReference type="InterPro" id="IPR011990">
    <property type="entry name" value="TPR-like_helical_dom_sf"/>
</dbReference>
<dbReference type="GO" id="GO:0006355">
    <property type="term" value="P:regulation of DNA-templated transcription"/>
    <property type="evidence" value="ECO:0007669"/>
    <property type="project" value="InterPro"/>
</dbReference>
<name>A0A4R7EMB9_9FLAO</name>
<dbReference type="InterPro" id="IPR016032">
    <property type="entry name" value="Sig_transdc_resp-reg_C-effctor"/>
</dbReference>
<dbReference type="PROSITE" id="PS50005">
    <property type="entry name" value="TPR"/>
    <property type="match status" value="1"/>
</dbReference>
<dbReference type="PANTHER" id="PTHR10098">
    <property type="entry name" value="RAPSYN-RELATED"/>
    <property type="match status" value="1"/>
</dbReference>
<dbReference type="Pfam" id="PF13424">
    <property type="entry name" value="TPR_12"/>
    <property type="match status" value="1"/>
</dbReference>
<dbReference type="OrthoDB" id="1090267at2"/>
<dbReference type="SUPFAM" id="SSF48452">
    <property type="entry name" value="TPR-like"/>
    <property type="match status" value="1"/>
</dbReference>
<dbReference type="Gene3D" id="1.25.40.10">
    <property type="entry name" value="Tetratricopeptide repeat domain"/>
    <property type="match status" value="2"/>
</dbReference>
<sequence>MGLIKKYKYYIALTVAIIVVISYYIFNKNKESPYKSEYTETEILIDSLLTYDLKSSEILIGKYFKNATENEENLGKAYFYKASLLVRKNKLDSVSYFLDTAKIYAVKNNDRLLEARLTSLNGFYFLFKDNYPNSMENLFSALSFFKSNYDNSNYLADVYSGLGGLYYYGLKEEGKAISFYKKAYKIYDINNNSRGKAIVYGNFGNMFLHKKSYVEAKENLRKSYQIFEELGDTANLIRILIFLSALELELNQVSESLGYLDKASELAVLENDHALIGIALLNYGYVYESLNNYDKAVEYYEEAYNHTINSNQYFPIEHLNTLKRFSELLRKTKKYEESLNYLDKYYTMKDSLNGVKVRQRVEELEWGNILKENLLEYEISKQKYKNHIKTYLIIIISVLSSIVFIYLLYRSNKKTLKISKLENVYLLENIKKEEELNKIREEKHLAEIESKNKELMGINVQLLFKNRLLNEIENIVKDKSKNIYSEIEKSIKQNRNSEKDWEQFEQVFEKIHPSFFKHIQDNYSILTKTEKRICAYIKINMSNHEIASLLNVDYLSIIKSRYRIRKKLKLKNEEDLDEIIHSL</sequence>
<feature type="transmembrane region" description="Helical" evidence="2">
    <location>
        <begin position="390"/>
        <end position="409"/>
    </location>
</feature>
<keyword evidence="2" id="KW-0812">Transmembrane</keyword>
<dbReference type="InterPro" id="IPR019734">
    <property type="entry name" value="TPR_rpt"/>
</dbReference>
<organism evidence="3 4">
    <name type="scientific">Myroides indicus</name>
    <dbReference type="NCBI Taxonomy" id="1323422"/>
    <lineage>
        <taxon>Bacteria</taxon>
        <taxon>Pseudomonadati</taxon>
        <taxon>Bacteroidota</taxon>
        <taxon>Flavobacteriia</taxon>
        <taxon>Flavobacteriales</taxon>
        <taxon>Flavobacteriaceae</taxon>
        <taxon>Myroides</taxon>
    </lineage>
</organism>
<gene>
    <name evidence="3" type="ORF">C8P70_1453</name>
</gene>
<keyword evidence="4" id="KW-1185">Reference proteome</keyword>
<dbReference type="GO" id="GO:0003677">
    <property type="term" value="F:DNA binding"/>
    <property type="evidence" value="ECO:0007669"/>
    <property type="project" value="InterPro"/>
</dbReference>
<evidence type="ECO:0000313" key="3">
    <source>
        <dbReference type="EMBL" id="TDS50960.1"/>
    </source>
</evidence>
<feature type="transmembrane region" description="Helical" evidence="2">
    <location>
        <begin position="7"/>
        <end position="26"/>
    </location>
</feature>
<protein>
    <submittedName>
        <fullName evidence="3">Tetratricopeptide repeat protein</fullName>
    </submittedName>
</protein>
<keyword evidence="2" id="KW-1133">Transmembrane helix</keyword>
<dbReference type="SMART" id="SM00028">
    <property type="entry name" value="TPR"/>
    <property type="match status" value="3"/>
</dbReference>
<feature type="repeat" description="TPR" evidence="1">
    <location>
        <begin position="277"/>
        <end position="310"/>
    </location>
</feature>
<dbReference type="Proteomes" id="UP000295215">
    <property type="component" value="Unassembled WGS sequence"/>
</dbReference>
<evidence type="ECO:0000256" key="2">
    <source>
        <dbReference type="SAM" id="Phobius"/>
    </source>
</evidence>
<keyword evidence="2" id="KW-0472">Membrane</keyword>
<evidence type="ECO:0000256" key="1">
    <source>
        <dbReference type="PROSITE-ProRule" id="PRU00339"/>
    </source>
</evidence>
<accession>A0A4R7EMB9</accession>
<dbReference type="RefSeq" id="WP_133713766.1">
    <property type="nucleotide sequence ID" value="NZ_SOAG01000045.1"/>
</dbReference>
<dbReference type="SUPFAM" id="SSF46894">
    <property type="entry name" value="C-terminal effector domain of the bipartite response regulators"/>
    <property type="match status" value="1"/>
</dbReference>